<evidence type="ECO:0000256" key="4">
    <source>
        <dbReference type="ARBA" id="ARBA00023180"/>
    </source>
</evidence>
<dbReference type="SUPFAM" id="SSF51445">
    <property type="entry name" value="(Trans)glycosidases"/>
    <property type="match status" value="1"/>
</dbReference>
<dbReference type="FunFam" id="3.20.20.80:FF:000050">
    <property type="entry name" value="Beta-mannosidase B"/>
    <property type="match status" value="1"/>
</dbReference>
<dbReference type="Proteomes" id="UP000193900">
    <property type="component" value="Unassembled WGS sequence"/>
</dbReference>
<feature type="domain" description="Beta-mannosidase Ig-fold" evidence="6">
    <location>
        <begin position="726"/>
        <end position="802"/>
    </location>
</feature>
<dbReference type="AlphaFoldDB" id="A0A1Y5T938"/>
<evidence type="ECO:0000259" key="7">
    <source>
        <dbReference type="Pfam" id="PF22666"/>
    </source>
</evidence>
<reference evidence="8 9" key="1">
    <citation type="submission" date="2017-03" db="EMBL/GenBank/DDBJ databases">
        <authorList>
            <person name="Afonso C.L."/>
            <person name="Miller P.J."/>
            <person name="Scott M.A."/>
            <person name="Spackman E."/>
            <person name="Goraichik I."/>
            <person name="Dimitrov K.M."/>
            <person name="Suarez D.L."/>
            <person name="Swayne D.E."/>
        </authorList>
    </citation>
    <scope>NUCLEOTIDE SEQUENCE [LARGE SCALE GENOMIC DNA]</scope>
    <source>
        <strain evidence="8 9">CECT 7023</strain>
    </source>
</reference>
<gene>
    <name evidence="8" type="primary">csxA</name>
    <name evidence="8" type="ORF">ROA7023_02682</name>
</gene>
<evidence type="ECO:0000256" key="1">
    <source>
        <dbReference type="ARBA" id="ARBA00000829"/>
    </source>
</evidence>
<dbReference type="InterPro" id="IPR036156">
    <property type="entry name" value="Beta-gal/glucu_dom_sf"/>
</dbReference>
<dbReference type="InterPro" id="IPR054593">
    <property type="entry name" value="Beta-mannosidase-like_N2"/>
</dbReference>
<dbReference type="InterPro" id="IPR008979">
    <property type="entry name" value="Galactose-bd-like_sf"/>
</dbReference>
<dbReference type="InterPro" id="IPR041625">
    <property type="entry name" value="Beta-mannosidase_Ig"/>
</dbReference>
<accession>A0A1Y5T938</accession>
<dbReference type="Pfam" id="PF17753">
    <property type="entry name" value="Ig_mannosidase"/>
    <property type="match status" value="1"/>
</dbReference>
<dbReference type="EMBL" id="FWFZ01000013">
    <property type="protein sequence ID" value="SLN58497.1"/>
    <property type="molecule type" value="Genomic_DNA"/>
</dbReference>
<evidence type="ECO:0000259" key="6">
    <source>
        <dbReference type="Pfam" id="PF17753"/>
    </source>
</evidence>
<keyword evidence="3 8" id="KW-0378">Hydrolase</keyword>
<dbReference type="PANTHER" id="PTHR43730:SF1">
    <property type="entry name" value="BETA-MANNOSIDASE"/>
    <property type="match status" value="1"/>
</dbReference>
<name>A0A1Y5T938_9RHOB</name>
<dbReference type="InterPro" id="IPR013783">
    <property type="entry name" value="Ig-like_fold"/>
</dbReference>
<keyword evidence="9" id="KW-1185">Reference proteome</keyword>
<proteinExistence type="predicted"/>
<protein>
    <recommendedName>
        <fullName evidence="2">beta-mannosidase</fullName>
        <ecNumber evidence="2">3.2.1.25</ecNumber>
    </recommendedName>
</protein>
<evidence type="ECO:0000256" key="3">
    <source>
        <dbReference type="ARBA" id="ARBA00022801"/>
    </source>
</evidence>
<dbReference type="InterPro" id="IPR017853">
    <property type="entry name" value="GH"/>
</dbReference>
<evidence type="ECO:0000313" key="9">
    <source>
        <dbReference type="Proteomes" id="UP000193900"/>
    </source>
</evidence>
<evidence type="ECO:0000256" key="2">
    <source>
        <dbReference type="ARBA" id="ARBA00012754"/>
    </source>
</evidence>
<evidence type="ECO:0000256" key="5">
    <source>
        <dbReference type="ARBA" id="ARBA00023295"/>
    </source>
</evidence>
<keyword evidence="5 8" id="KW-0326">Glycosidase</keyword>
<comment type="catalytic activity">
    <reaction evidence="1">
        <text>Hydrolysis of terminal, non-reducing beta-D-mannose residues in beta-D-mannosides.</text>
        <dbReference type="EC" id="3.2.1.25"/>
    </reaction>
</comment>
<dbReference type="Gene3D" id="3.20.20.80">
    <property type="entry name" value="Glycosidases"/>
    <property type="match status" value="1"/>
</dbReference>
<dbReference type="PANTHER" id="PTHR43730">
    <property type="entry name" value="BETA-MANNOSIDASE"/>
    <property type="match status" value="1"/>
</dbReference>
<dbReference type="InterPro" id="IPR050887">
    <property type="entry name" value="Beta-mannosidase_GH2"/>
</dbReference>
<sequence length="806" mass="89480">MTQAPAPDGIDLSGTWILSDASGDYSCDATIPGDAISALASAGLIPDPYWGRNEYGLRWIADRDWTIRRTVDLDDTGLALVLSGLDTVVTVRWNGETVLEATNSFRSYRVDLGDVARPGSNTVEIVFHSSTAAADALQAAQPFYIPYQASNSPIPNGNMLRKVQCDYGWDWNIALAPFGLYGDIRLEQLGAPRIPRIDVVQDHGQGTVSLGVTVHVEDAEDAEDEEYAITFAGQTLTGIVEGPAVSAWFDIENPALWWPAGQGPQPLHELTVTVGGTAETRRIGLRTVELLTDPDPAGSRFAFRVNGREVFMKGANWIPADALAGRIDRDAVRGLLQSAVDANMNMIRVWGGGRYEPTWFYDLCDEMGLMVWQDFMFSCNLYPSTPAFLAEVRAEVAENVARMHHHACIALWCGDNELVGALTWFPESVKDRDRYLVNYDRLNRTIEETLKATDPTAIWWPSSPCPGPLNFGDSWHDDGNGDMHFWSVWHEGRDFEHYRDVSPRFCSEFGFQSYPSIQAIRRFAGPEDMNIAAPVLESHQKNAGGNARIAETMFRYFRWPEKFEDFVWLSQIQQGLAIKTAVEHWRSLKPHCMGTLIWQLNDTWPVCSWSSLDHGGGWKMLHYMARDFYAPVRVVVRPEVDAWEIVAINDRPEPARVTVEVTALDMSGRKRVLAELGATIEAEAEMIGEIALDALEEGEVMVIDWTGPMGRSSDIFAPKPWKTYMLNPPGIALAQTRNDDGVWTVELSAETAPAFFVTVEADVPGRFSDAAFHMTDSTGAALTFVPADPSARPAFTLRHLHAATTA</sequence>
<dbReference type="Gene3D" id="2.60.40.10">
    <property type="entry name" value="Immunoglobulins"/>
    <property type="match status" value="1"/>
</dbReference>
<keyword evidence="4" id="KW-0325">Glycoprotein</keyword>
<dbReference type="GO" id="GO:0006516">
    <property type="term" value="P:glycoprotein catabolic process"/>
    <property type="evidence" value="ECO:0007669"/>
    <property type="project" value="TreeGrafter"/>
</dbReference>
<evidence type="ECO:0000313" key="8">
    <source>
        <dbReference type="EMBL" id="SLN58497.1"/>
    </source>
</evidence>
<organism evidence="8 9">
    <name type="scientific">Roseisalinus antarcticus</name>
    <dbReference type="NCBI Taxonomy" id="254357"/>
    <lineage>
        <taxon>Bacteria</taxon>
        <taxon>Pseudomonadati</taxon>
        <taxon>Pseudomonadota</taxon>
        <taxon>Alphaproteobacteria</taxon>
        <taxon>Rhodobacterales</taxon>
        <taxon>Roseobacteraceae</taxon>
        <taxon>Roseisalinus</taxon>
    </lineage>
</organism>
<dbReference type="SUPFAM" id="SSF49785">
    <property type="entry name" value="Galactose-binding domain-like"/>
    <property type="match status" value="1"/>
</dbReference>
<dbReference type="EC" id="3.2.1.25" evidence="2"/>
<feature type="domain" description="Beta-mannosidase-like galactose-binding" evidence="7">
    <location>
        <begin position="16"/>
        <end position="181"/>
    </location>
</feature>
<dbReference type="RefSeq" id="WP_085879510.1">
    <property type="nucleotide sequence ID" value="NZ_FWFZ01000013.1"/>
</dbReference>
<dbReference type="Gene3D" id="2.60.120.260">
    <property type="entry name" value="Galactose-binding domain-like"/>
    <property type="match status" value="1"/>
</dbReference>
<dbReference type="Pfam" id="PF22666">
    <property type="entry name" value="Glyco_hydro_2_N2"/>
    <property type="match status" value="1"/>
</dbReference>
<dbReference type="GO" id="GO:0004567">
    <property type="term" value="F:beta-mannosidase activity"/>
    <property type="evidence" value="ECO:0007669"/>
    <property type="project" value="UniProtKB-EC"/>
</dbReference>
<dbReference type="SUPFAM" id="SSF49303">
    <property type="entry name" value="beta-Galactosidase/glucuronidase domain"/>
    <property type="match status" value="1"/>
</dbReference>